<evidence type="ECO:0000313" key="2">
    <source>
        <dbReference type="EMBL" id="KAA8570671.1"/>
    </source>
</evidence>
<feature type="region of interest" description="Disordered" evidence="1">
    <location>
        <begin position="1"/>
        <end position="53"/>
    </location>
</feature>
<evidence type="ECO:0000313" key="3">
    <source>
        <dbReference type="Proteomes" id="UP000322873"/>
    </source>
</evidence>
<dbReference type="EMBL" id="VICG01000006">
    <property type="protein sequence ID" value="KAA8570671.1"/>
    <property type="molecule type" value="Genomic_DNA"/>
</dbReference>
<keyword evidence="3" id="KW-1185">Reference proteome</keyword>
<evidence type="ECO:0000256" key="1">
    <source>
        <dbReference type="SAM" id="MobiDB-lite"/>
    </source>
</evidence>
<reference evidence="2 3" key="1">
    <citation type="submission" date="2019-06" db="EMBL/GenBank/DDBJ databases">
        <title>Genome Sequence of the Brown Rot Fungal Pathogen Monilinia fructicola.</title>
        <authorList>
            <person name="De Miccolis Angelini R.M."/>
            <person name="Landi L."/>
            <person name="Abate D."/>
            <person name="Pollastro S."/>
            <person name="Romanazzi G."/>
            <person name="Faretra F."/>
        </authorList>
    </citation>
    <scope>NUCLEOTIDE SEQUENCE [LARGE SCALE GENOMIC DNA]</scope>
    <source>
        <strain evidence="2 3">Mfrc123</strain>
    </source>
</reference>
<proteinExistence type="predicted"/>
<feature type="compositionally biased region" description="Basic and acidic residues" evidence="1">
    <location>
        <begin position="13"/>
        <end position="27"/>
    </location>
</feature>
<comment type="caution">
    <text evidence="2">The sequence shown here is derived from an EMBL/GenBank/DDBJ whole genome shotgun (WGS) entry which is preliminary data.</text>
</comment>
<dbReference type="Proteomes" id="UP000322873">
    <property type="component" value="Unassembled WGS sequence"/>
</dbReference>
<protein>
    <submittedName>
        <fullName evidence="2">Uncharacterized protein</fullName>
    </submittedName>
</protein>
<gene>
    <name evidence="2" type="ORF">EYC84_000069</name>
</gene>
<name>A0A5M9JN30_MONFR</name>
<accession>A0A5M9JN30</accession>
<dbReference type="AlphaFoldDB" id="A0A5M9JN30"/>
<sequence length="98" mass="10464">MQPNEMLLTDGTSPHDDGTSTYDHFDPESDCDLSPLSAADFSPSWRAPQNADSRPAVAVPDAAACRAVAVAHMHAFQTRPHAWQTAVESEAAAIACAW</sequence>
<organism evidence="2 3">
    <name type="scientific">Monilinia fructicola</name>
    <name type="common">Brown rot fungus</name>
    <name type="synonym">Ciboria fructicola</name>
    <dbReference type="NCBI Taxonomy" id="38448"/>
    <lineage>
        <taxon>Eukaryota</taxon>
        <taxon>Fungi</taxon>
        <taxon>Dikarya</taxon>
        <taxon>Ascomycota</taxon>
        <taxon>Pezizomycotina</taxon>
        <taxon>Leotiomycetes</taxon>
        <taxon>Helotiales</taxon>
        <taxon>Sclerotiniaceae</taxon>
        <taxon>Monilinia</taxon>
    </lineage>
</organism>